<evidence type="ECO:0000313" key="3">
    <source>
        <dbReference type="Proteomes" id="UP000542776"/>
    </source>
</evidence>
<dbReference type="Pfam" id="PF01047">
    <property type="entry name" value="MarR"/>
    <property type="match status" value="1"/>
</dbReference>
<name>A0A7W6H6C3_9HYPH</name>
<protein>
    <submittedName>
        <fullName evidence="2">DNA-binding MarR family transcriptional regulator</fullName>
    </submittedName>
</protein>
<evidence type="ECO:0000313" key="2">
    <source>
        <dbReference type="EMBL" id="MBB3999414.1"/>
    </source>
</evidence>
<dbReference type="PANTHER" id="PTHR33164">
    <property type="entry name" value="TRANSCRIPTIONAL REGULATOR, MARR FAMILY"/>
    <property type="match status" value="1"/>
</dbReference>
<evidence type="ECO:0000259" key="1">
    <source>
        <dbReference type="PROSITE" id="PS50995"/>
    </source>
</evidence>
<dbReference type="InterPro" id="IPR039422">
    <property type="entry name" value="MarR/SlyA-like"/>
</dbReference>
<dbReference type="InterPro" id="IPR000835">
    <property type="entry name" value="HTH_MarR-typ"/>
</dbReference>
<keyword evidence="3" id="KW-1185">Reference proteome</keyword>
<comment type="caution">
    <text evidence="2">The sequence shown here is derived from an EMBL/GenBank/DDBJ whole genome shotgun (WGS) entry which is preliminary data.</text>
</comment>
<dbReference type="SUPFAM" id="SSF46785">
    <property type="entry name" value="Winged helix' DNA-binding domain"/>
    <property type="match status" value="1"/>
</dbReference>
<dbReference type="PROSITE" id="PS50995">
    <property type="entry name" value="HTH_MARR_2"/>
    <property type="match status" value="1"/>
</dbReference>
<dbReference type="GO" id="GO:0006950">
    <property type="term" value="P:response to stress"/>
    <property type="evidence" value="ECO:0007669"/>
    <property type="project" value="TreeGrafter"/>
</dbReference>
<dbReference type="EMBL" id="JACIEK010000010">
    <property type="protein sequence ID" value="MBB3999414.1"/>
    <property type="molecule type" value="Genomic_DNA"/>
</dbReference>
<gene>
    <name evidence="2" type="ORF">GGR04_003284</name>
</gene>
<dbReference type="PANTHER" id="PTHR33164:SF43">
    <property type="entry name" value="HTH-TYPE TRANSCRIPTIONAL REPRESSOR YETL"/>
    <property type="match status" value="1"/>
</dbReference>
<dbReference type="GO" id="GO:0003700">
    <property type="term" value="F:DNA-binding transcription factor activity"/>
    <property type="evidence" value="ECO:0007669"/>
    <property type="project" value="InterPro"/>
</dbReference>
<dbReference type="AlphaFoldDB" id="A0A7W6H6C3"/>
<dbReference type="RefSeq" id="WP_183200969.1">
    <property type="nucleotide sequence ID" value="NZ_JACIEK010000010.1"/>
</dbReference>
<dbReference type="InterPro" id="IPR036390">
    <property type="entry name" value="WH_DNA-bd_sf"/>
</dbReference>
<feature type="domain" description="HTH marR-type" evidence="1">
    <location>
        <begin position="33"/>
        <end position="165"/>
    </location>
</feature>
<dbReference type="InterPro" id="IPR036388">
    <property type="entry name" value="WH-like_DNA-bd_sf"/>
</dbReference>
<dbReference type="Gene3D" id="1.10.10.10">
    <property type="entry name" value="Winged helix-like DNA-binding domain superfamily/Winged helix DNA-binding domain"/>
    <property type="match status" value="1"/>
</dbReference>
<dbReference type="SMART" id="SM00347">
    <property type="entry name" value="HTH_MARR"/>
    <property type="match status" value="1"/>
</dbReference>
<organism evidence="2 3">
    <name type="scientific">Aureimonas pseudogalii</name>
    <dbReference type="NCBI Taxonomy" id="1744844"/>
    <lineage>
        <taxon>Bacteria</taxon>
        <taxon>Pseudomonadati</taxon>
        <taxon>Pseudomonadota</taxon>
        <taxon>Alphaproteobacteria</taxon>
        <taxon>Hyphomicrobiales</taxon>
        <taxon>Aurantimonadaceae</taxon>
        <taxon>Aureimonas</taxon>
    </lineage>
</organism>
<sequence>MDSDVITRDRSAALQLGHLASSNKPQPGSAPASPSLLPLALSTAQAIRALLGLKLAPLGLSSGQDRLLIVLSRHPRMSVSALASELGVRPSTVSKMADRLIDKQLVQRSDDPVDRRRSFLDLTAQGHRLTEQVAAVCDNVEAELTAAVEDEEIGTMLKGVALLNGTVHQRLRRLR</sequence>
<keyword evidence="2" id="KW-0238">DNA-binding</keyword>
<dbReference type="GO" id="GO:0003677">
    <property type="term" value="F:DNA binding"/>
    <property type="evidence" value="ECO:0007669"/>
    <property type="project" value="UniProtKB-KW"/>
</dbReference>
<reference evidence="2 3" key="1">
    <citation type="submission" date="2020-08" db="EMBL/GenBank/DDBJ databases">
        <title>Genomic Encyclopedia of Type Strains, Phase IV (KMG-IV): sequencing the most valuable type-strain genomes for metagenomic binning, comparative biology and taxonomic classification.</title>
        <authorList>
            <person name="Goeker M."/>
        </authorList>
    </citation>
    <scope>NUCLEOTIDE SEQUENCE [LARGE SCALE GENOMIC DNA]</scope>
    <source>
        <strain evidence="2 3">DSM 102238</strain>
    </source>
</reference>
<dbReference type="Proteomes" id="UP000542776">
    <property type="component" value="Unassembled WGS sequence"/>
</dbReference>
<proteinExistence type="predicted"/>
<accession>A0A7W6H6C3</accession>